<keyword evidence="1" id="KW-0732">Signal</keyword>
<reference evidence="4" key="1">
    <citation type="submission" date="2021-05" db="EMBL/GenBank/DDBJ databases">
        <authorList>
            <person name="Pietrasiak N."/>
            <person name="Ward R."/>
            <person name="Stajich J.E."/>
            <person name="Kurbessoian T."/>
        </authorList>
    </citation>
    <scope>NUCLEOTIDE SEQUENCE</scope>
    <source>
        <strain evidence="4">GSE-NOS-MK-12-04C</strain>
    </source>
</reference>
<dbReference type="AlphaFoldDB" id="A0A951UZW1"/>
<dbReference type="Proteomes" id="UP000729701">
    <property type="component" value="Unassembled WGS sequence"/>
</dbReference>
<sequence length="411" mass="46697">MSPKKTSGSGCGCSSVPISLIILILGGGYWWFIHLGHFDISKLLPNNQQATTAQTPTVPSIVNSPQTQTVRIDIPIPTTNPQPSQSVVNISALPQKSPSTTSSQPIANTSALPQTPWNKKVIRGIYLSRYQITNNADEQTIRQRVRYYHDRGINTIIHGVWGNGCTMYNSVVMQQILGYKSCPNLFQERWLDWLIDEAHKQGMQVHAYFEKGIKIDKNSPIFNLATSKKWIVPGVDKTYAGIDHYVLDVEIPEVANLFNKILVEFVQKYPTIDAVQWDDYLGYYAELPGKVDRTARLTNFLRQMVANMKKANPKVNFDLCHHNPYWAKRYFAADWLSWNVDRVFIQAYNDANFKEELNYAEKYAGVAITDNQLNHLKELVDNNKIKSVLVFPLKGKPEETAARIKSFTQSK</sequence>
<dbReference type="InterPro" id="IPR052177">
    <property type="entry name" value="Divisome_Glycosyl_Hydrolase"/>
</dbReference>
<organism evidence="4 5">
    <name type="scientific">Cyanomargarita calcarea GSE-NOS-MK-12-04C</name>
    <dbReference type="NCBI Taxonomy" id="2839659"/>
    <lineage>
        <taxon>Bacteria</taxon>
        <taxon>Bacillati</taxon>
        <taxon>Cyanobacteriota</taxon>
        <taxon>Cyanophyceae</taxon>
        <taxon>Nostocales</taxon>
        <taxon>Cyanomargaritaceae</taxon>
        <taxon>Cyanomargarita</taxon>
    </lineage>
</organism>
<dbReference type="PANTHER" id="PTHR43405">
    <property type="entry name" value="GLYCOSYL HYDROLASE DIGH"/>
    <property type="match status" value="1"/>
</dbReference>
<dbReference type="Gene3D" id="3.20.20.80">
    <property type="entry name" value="Glycosidases"/>
    <property type="match status" value="1"/>
</dbReference>
<keyword evidence="2" id="KW-1133">Transmembrane helix</keyword>
<protein>
    <submittedName>
        <fullName evidence="4">Family 10 glycosylhydrolase</fullName>
    </submittedName>
</protein>
<dbReference type="PANTHER" id="PTHR43405:SF1">
    <property type="entry name" value="GLYCOSYL HYDROLASE DIGH"/>
    <property type="match status" value="1"/>
</dbReference>
<accession>A0A951UZW1</accession>
<feature type="transmembrane region" description="Helical" evidence="2">
    <location>
        <begin position="12"/>
        <end position="32"/>
    </location>
</feature>
<evidence type="ECO:0000256" key="1">
    <source>
        <dbReference type="ARBA" id="ARBA00022729"/>
    </source>
</evidence>
<reference evidence="4" key="2">
    <citation type="journal article" date="2022" name="Microbiol. Resour. Announc.">
        <title>Metagenome Sequencing to Explore Phylogenomics of Terrestrial Cyanobacteria.</title>
        <authorList>
            <person name="Ward R.D."/>
            <person name="Stajich J.E."/>
            <person name="Johansen J.R."/>
            <person name="Huntemann M."/>
            <person name="Clum A."/>
            <person name="Foster B."/>
            <person name="Foster B."/>
            <person name="Roux S."/>
            <person name="Palaniappan K."/>
            <person name="Varghese N."/>
            <person name="Mukherjee S."/>
            <person name="Reddy T.B.K."/>
            <person name="Daum C."/>
            <person name="Copeland A."/>
            <person name="Chen I.A."/>
            <person name="Ivanova N.N."/>
            <person name="Kyrpides N.C."/>
            <person name="Shapiro N."/>
            <person name="Eloe-Fadrosh E.A."/>
            <person name="Pietrasiak N."/>
        </authorList>
    </citation>
    <scope>NUCLEOTIDE SEQUENCE</scope>
    <source>
        <strain evidence="4">GSE-NOS-MK-12-04C</strain>
    </source>
</reference>
<name>A0A951UZW1_9CYAN</name>
<dbReference type="EMBL" id="JAHHGZ010000049">
    <property type="protein sequence ID" value="MBW4671595.1"/>
    <property type="molecule type" value="Genomic_DNA"/>
</dbReference>
<keyword evidence="2" id="KW-0812">Transmembrane</keyword>
<evidence type="ECO:0000313" key="5">
    <source>
        <dbReference type="Proteomes" id="UP000729701"/>
    </source>
</evidence>
<dbReference type="SUPFAM" id="SSF51445">
    <property type="entry name" value="(Trans)glycosidases"/>
    <property type="match status" value="1"/>
</dbReference>
<dbReference type="InterPro" id="IPR017853">
    <property type="entry name" value="GH"/>
</dbReference>
<evidence type="ECO:0000256" key="2">
    <source>
        <dbReference type="SAM" id="Phobius"/>
    </source>
</evidence>
<dbReference type="InterPro" id="IPR003790">
    <property type="entry name" value="GHL10"/>
</dbReference>
<evidence type="ECO:0000313" key="4">
    <source>
        <dbReference type="EMBL" id="MBW4671595.1"/>
    </source>
</evidence>
<comment type="caution">
    <text evidence="4">The sequence shown here is derived from an EMBL/GenBank/DDBJ whole genome shotgun (WGS) entry which is preliminary data.</text>
</comment>
<feature type="domain" description="Glycosyl hydrolase-like 10" evidence="3">
    <location>
        <begin position="122"/>
        <end position="286"/>
    </location>
</feature>
<gene>
    <name evidence="4" type="ORF">KME60_30260</name>
</gene>
<proteinExistence type="predicted"/>
<evidence type="ECO:0000259" key="3">
    <source>
        <dbReference type="Pfam" id="PF02638"/>
    </source>
</evidence>
<dbReference type="Pfam" id="PF02638">
    <property type="entry name" value="GHL10"/>
    <property type="match status" value="1"/>
</dbReference>
<keyword evidence="2" id="KW-0472">Membrane</keyword>